<dbReference type="OrthoDB" id="9774653at2"/>
<evidence type="ECO:0000313" key="2">
    <source>
        <dbReference type="EMBL" id="ATS17475.1"/>
    </source>
</evidence>
<name>A0A2D2PZ05_PARLV</name>
<protein>
    <submittedName>
        <fullName evidence="2">Biotin--protein ligase</fullName>
    </submittedName>
</protein>
<organism evidence="2 3">
    <name type="scientific">Parathermosynechococcus lividus PCC 6715</name>
    <dbReference type="NCBI Taxonomy" id="1917166"/>
    <lineage>
        <taxon>Bacteria</taxon>
        <taxon>Bacillati</taxon>
        <taxon>Cyanobacteriota</taxon>
        <taxon>Cyanophyceae</taxon>
        <taxon>Acaryochloridales</taxon>
        <taxon>Thermosynechococcaceae</taxon>
        <taxon>Parathermosynechococcus</taxon>
    </lineage>
</organism>
<sequence>MPLQGDLNWRYIPAIATTGALQMAIDTWLWHHSDRPCLRFYTWEPAAISLGYHQRQFPASWRSLGWQGQPLSLVRRPTGGRAVLHQGDLTYSIVVWGLGRSRHHLYRQLCQFLLKGWEALGYSLAFGHAALSAYGEQPVNCFATATAADITLLSGEKIIGSAQGWRGDRVLQHGSILLQPNRDLWQQVFGCAPHSLALPPPERVQDALLSAFAEQWHVTLTPEPLTHAEWQDVKRIATLVAGQTL</sequence>
<dbReference type="EMBL" id="CP018092">
    <property type="protein sequence ID" value="ATS17475.1"/>
    <property type="molecule type" value="Genomic_DNA"/>
</dbReference>
<dbReference type="SUPFAM" id="SSF55681">
    <property type="entry name" value="Class II aaRS and biotin synthetases"/>
    <property type="match status" value="1"/>
</dbReference>
<keyword evidence="2" id="KW-0436">Ligase</keyword>
<dbReference type="RefSeq" id="WP_099797618.1">
    <property type="nucleotide sequence ID" value="NZ_CP018092.1"/>
</dbReference>
<dbReference type="InterPro" id="IPR004143">
    <property type="entry name" value="BPL_LPL_catalytic"/>
</dbReference>
<dbReference type="CDD" id="cd16443">
    <property type="entry name" value="LplA"/>
    <property type="match status" value="1"/>
</dbReference>
<feature type="domain" description="BPL/LPL catalytic" evidence="1">
    <location>
        <begin position="32"/>
        <end position="220"/>
    </location>
</feature>
<dbReference type="Pfam" id="PF21948">
    <property type="entry name" value="LplA-B_cat"/>
    <property type="match status" value="1"/>
</dbReference>
<dbReference type="Proteomes" id="UP000231057">
    <property type="component" value="Chromosome"/>
</dbReference>
<dbReference type="AlphaFoldDB" id="A0A2D2PZ05"/>
<dbReference type="Gene3D" id="3.30.930.10">
    <property type="entry name" value="Bira Bifunctional Protein, Domain 2"/>
    <property type="match status" value="1"/>
</dbReference>
<reference evidence="2 3" key="1">
    <citation type="submission" date="2016-11" db="EMBL/GenBank/DDBJ databases">
        <title>Complete genome sequence of thermophilic cyanobacteria strain Synechococcus sp. PCC6715.</title>
        <authorList>
            <person name="Tang J."/>
            <person name="Daroch M."/>
            <person name="Liang Y."/>
            <person name="Jiang D."/>
            <person name="Shah M."/>
        </authorList>
    </citation>
    <scope>NUCLEOTIDE SEQUENCE [LARGE SCALE GENOMIC DNA]</scope>
    <source>
        <strain evidence="2 3">PCC 6715</strain>
    </source>
</reference>
<dbReference type="PANTHER" id="PTHR43679">
    <property type="entry name" value="OCTANOYLTRANSFERASE LIPM-RELATED"/>
    <property type="match status" value="1"/>
</dbReference>
<dbReference type="KEGG" id="slw:BRW62_00490"/>
<dbReference type="GO" id="GO:0016874">
    <property type="term" value="F:ligase activity"/>
    <property type="evidence" value="ECO:0007669"/>
    <property type="project" value="UniProtKB-KW"/>
</dbReference>
<gene>
    <name evidence="2" type="ORF">BRW62_00490</name>
</gene>
<reference evidence="3" key="2">
    <citation type="journal article" date="2022" name="Front. Microbiol.">
        <title>Comparative Genomic Analysis Revealed Distinct Molecular Components and Organization of CO2-Concentrating Mechanism in Thermophilic Cyanobacteria.</title>
        <authorList>
            <person name="Tang J."/>
            <person name="Zhou H."/>
            <person name="Yao D."/>
            <person name="Riaz S."/>
            <person name="You D."/>
            <person name="Klepacz-Smolka A."/>
            <person name="Daroch M."/>
        </authorList>
    </citation>
    <scope>NUCLEOTIDE SEQUENCE [LARGE SCALE GENOMIC DNA]</scope>
    <source>
        <strain evidence="3">PCC 6715</strain>
    </source>
</reference>
<evidence type="ECO:0000313" key="3">
    <source>
        <dbReference type="Proteomes" id="UP000231057"/>
    </source>
</evidence>
<proteinExistence type="predicted"/>
<dbReference type="InterPro" id="IPR050664">
    <property type="entry name" value="Octanoyltrans_LipM/LipL"/>
</dbReference>
<keyword evidence="3" id="KW-1185">Reference proteome</keyword>
<dbReference type="PANTHER" id="PTHR43679:SF2">
    <property type="entry name" value="OCTANOYL-[GCVH]:PROTEIN N-OCTANOYLTRANSFERASE"/>
    <property type="match status" value="1"/>
</dbReference>
<accession>A0A2D2PZ05</accession>
<evidence type="ECO:0000259" key="1">
    <source>
        <dbReference type="PROSITE" id="PS51733"/>
    </source>
</evidence>
<dbReference type="PROSITE" id="PS51733">
    <property type="entry name" value="BPL_LPL_CATALYTIC"/>
    <property type="match status" value="1"/>
</dbReference>
<dbReference type="InterPro" id="IPR045864">
    <property type="entry name" value="aa-tRNA-synth_II/BPL/LPL"/>
</dbReference>